<dbReference type="AlphaFoldDB" id="A0A2U1J3V8"/>
<dbReference type="Pfam" id="PF00106">
    <property type="entry name" value="adh_short"/>
    <property type="match status" value="1"/>
</dbReference>
<dbReference type="PRINTS" id="PR00080">
    <property type="entry name" value="SDRFAMILY"/>
</dbReference>
<proteinExistence type="inferred from homology"/>
<dbReference type="GO" id="GO:0016491">
    <property type="term" value="F:oxidoreductase activity"/>
    <property type="evidence" value="ECO:0007669"/>
    <property type="project" value="UniProtKB-KW"/>
</dbReference>
<organism evidence="8 9">
    <name type="scientific">Smittium angustum</name>
    <dbReference type="NCBI Taxonomy" id="133377"/>
    <lineage>
        <taxon>Eukaryota</taxon>
        <taxon>Fungi</taxon>
        <taxon>Fungi incertae sedis</taxon>
        <taxon>Zoopagomycota</taxon>
        <taxon>Kickxellomycotina</taxon>
        <taxon>Harpellomycetes</taxon>
        <taxon>Harpellales</taxon>
        <taxon>Legeriomycetaceae</taxon>
        <taxon>Smittium</taxon>
    </lineage>
</organism>
<comment type="similarity">
    <text evidence="1 5">Belongs to the short-chain dehydrogenases/reductases (SDR) family.</text>
</comment>
<dbReference type="PROSITE" id="PS00061">
    <property type="entry name" value="ADH_SHORT"/>
    <property type="match status" value="1"/>
</dbReference>
<evidence type="ECO:0000256" key="2">
    <source>
        <dbReference type="ARBA" id="ARBA00022857"/>
    </source>
</evidence>
<name>A0A2U1J3V8_SMIAN</name>
<comment type="function">
    <text evidence="4">Putative oxidoreductase.</text>
</comment>
<sequence length="350" mass="38359">MGYLSYTLIALILGLSTSVLLKKSSTQREIKGKSVVIIGASSGIGKETDIQNRFLYIFFSNNNVMPVFIALEFAREGANLVLNARRESVLESVVQECKNINKDIKIVTVAGDITESKTQELVIQSTINKFKSIDFLVINAGAISVKSISEILEINPERIISGSENEILENQVPKTEKLKSALTKIMDINFYAPVEISSLFLPYLIKNQGSIIVVSSMAGIIGAPTRSLYSASKFALNGYFNSLRMELAKYKVHVALICPGTVNTNLRLSAVDINTDTPKSGGGDGHSMDNISGSKSGKLEPQTCAKYIVEAGKRNSLLVCIPFSYQISVYINTFFPSLVDYFAKKKYGYL</sequence>
<feature type="signal peptide" evidence="7">
    <location>
        <begin position="1"/>
        <end position="18"/>
    </location>
</feature>
<dbReference type="InterPro" id="IPR020904">
    <property type="entry name" value="Sc_DH/Rdtase_CS"/>
</dbReference>
<evidence type="ECO:0000313" key="9">
    <source>
        <dbReference type="Proteomes" id="UP000245591"/>
    </source>
</evidence>
<feature type="region of interest" description="Disordered" evidence="6">
    <location>
        <begin position="277"/>
        <end position="296"/>
    </location>
</feature>
<dbReference type="PANTHER" id="PTHR44196:SF1">
    <property type="entry name" value="DEHYDROGENASE_REDUCTASE SDR FAMILY MEMBER 7B"/>
    <property type="match status" value="1"/>
</dbReference>
<evidence type="ECO:0000256" key="7">
    <source>
        <dbReference type="SAM" id="SignalP"/>
    </source>
</evidence>
<feature type="chain" id="PRO_5015558462" evidence="7">
    <location>
        <begin position="19"/>
        <end position="350"/>
    </location>
</feature>
<keyword evidence="2" id="KW-0521">NADP</keyword>
<evidence type="ECO:0000256" key="5">
    <source>
        <dbReference type="RuleBase" id="RU000363"/>
    </source>
</evidence>
<keyword evidence="3" id="KW-0560">Oxidoreductase</keyword>
<evidence type="ECO:0000256" key="1">
    <source>
        <dbReference type="ARBA" id="ARBA00006484"/>
    </source>
</evidence>
<dbReference type="InterPro" id="IPR002347">
    <property type="entry name" value="SDR_fam"/>
</dbReference>
<evidence type="ECO:0000256" key="4">
    <source>
        <dbReference type="ARBA" id="ARBA00037096"/>
    </source>
</evidence>
<dbReference type="EMBL" id="MBFU01000394">
    <property type="protein sequence ID" value="PVZ99723.1"/>
    <property type="molecule type" value="Genomic_DNA"/>
</dbReference>
<reference evidence="8 9" key="1">
    <citation type="journal article" date="2018" name="MBio">
        <title>Comparative Genomics Reveals the Core Gene Toolbox for the Fungus-Insect Symbiosis.</title>
        <authorList>
            <person name="Wang Y."/>
            <person name="Stata M."/>
            <person name="Wang W."/>
            <person name="Stajich J.E."/>
            <person name="White M.M."/>
            <person name="Moncalvo J.M."/>
        </authorList>
    </citation>
    <scope>NUCLEOTIDE SEQUENCE [LARGE SCALE GENOMIC DNA]</scope>
    <source>
        <strain evidence="8 9">AUS-126-30</strain>
    </source>
</reference>
<evidence type="ECO:0000256" key="3">
    <source>
        <dbReference type="ARBA" id="ARBA00023002"/>
    </source>
</evidence>
<gene>
    <name evidence="8" type="ORF">BB558_004241</name>
</gene>
<dbReference type="Gene3D" id="3.40.50.720">
    <property type="entry name" value="NAD(P)-binding Rossmann-like Domain"/>
    <property type="match status" value="1"/>
</dbReference>
<dbReference type="SUPFAM" id="SSF51735">
    <property type="entry name" value="NAD(P)-binding Rossmann-fold domains"/>
    <property type="match status" value="1"/>
</dbReference>
<dbReference type="PANTHER" id="PTHR44196">
    <property type="entry name" value="DEHYDROGENASE/REDUCTASE SDR FAMILY MEMBER 7B"/>
    <property type="match status" value="1"/>
</dbReference>
<keyword evidence="9" id="KW-1185">Reference proteome</keyword>
<dbReference type="Proteomes" id="UP000245591">
    <property type="component" value="Unassembled WGS sequence"/>
</dbReference>
<evidence type="ECO:0000256" key="6">
    <source>
        <dbReference type="SAM" id="MobiDB-lite"/>
    </source>
</evidence>
<comment type="caution">
    <text evidence="8">The sequence shown here is derived from an EMBL/GenBank/DDBJ whole genome shotgun (WGS) entry which is preliminary data.</text>
</comment>
<dbReference type="GO" id="GO:0016020">
    <property type="term" value="C:membrane"/>
    <property type="evidence" value="ECO:0007669"/>
    <property type="project" value="TreeGrafter"/>
</dbReference>
<dbReference type="PRINTS" id="PR00081">
    <property type="entry name" value="GDHRDH"/>
</dbReference>
<protein>
    <submittedName>
        <fullName evidence="8">Uncharacterized protein</fullName>
    </submittedName>
</protein>
<accession>A0A2U1J3V8</accession>
<keyword evidence="7" id="KW-0732">Signal</keyword>
<dbReference type="InterPro" id="IPR036291">
    <property type="entry name" value="NAD(P)-bd_dom_sf"/>
</dbReference>
<evidence type="ECO:0000313" key="8">
    <source>
        <dbReference type="EMBL" id="PVZ99723.1"/>
    </source>
</evidence>